<dbReference type="PANTHER" id="PTHR26379">
    <property type="entry name" value="BTB/POZ AND MATH DOMAIN-CONTAINING PROTEIN 1"/>
    <property type="match status" value="1"/>
</dbReference>
<dbReference type="CDD" id="cd00121">
    <property type="entry name" value="MATH"/>
    <property type="match status" value="1"/>
</dbReference>
<organism evidence="5 6">
    <name type="scientific">Lolium multiflorum</name>
    <name type="common">Italian ryegrass</name>
    <name type="synonym">Lolium perenne subsp. multiflorum</name>
    <dbReference type="NCBI Taxonomy" id="4521"/>
    <lineage>
        <taxon>Eukaryota</taxon>
        <taxon>Viridiplantae</taxon>
        <taxon>Streptophyta</taxon>
        <taxon>Embryophyta</taxon>
        <taxon>Tracheophyta</taxon>
        <taxon>Spermatophyta</taxon>
        <taxon>Magnoliopsida</taxon>
        <taxon>Liliopsida</taxon>
        <taxon>Poales</taxon>
        <taxon>Poaceae</taxon>
        <taxon>BOP clade</taxon>
        <taxon>Pooideae</taxon>
        <taxon>Poodae</taxon>
        <taxon>Poeae</taxon>
        <taxon>Poeae Chloroplast Group 2 (Poeae type)</taxon>
        <taxon>Loliodinae</taxon>
        <taxon>Loliinae</taxon>
        <taxon>Lolium</taxon>
    </lineage>
</organism>
<dbReference type="Pfam" id="PF22486">
    <property type="entry name" value="MATH_2"/>
    <property type="match status" value="1"/>
</dbReference>
<evidence type="ECO:0000313" key="6">
    <source>
        <dbReference type="Proteomes" id="UP001231189"/>
    </source>
</evidence>
<feature type="domain" description="BTB" evidence="3">
    <location>
        <begin position="187"/>
        <end position="255"/>
    </location>
</feature>
<evidence type="ECO:0000259" key="3">
    <source>
        <dbReference type="PROSITE" id="PS50097"/>
    </source>
</evidence>
<comment type="similarity">
    <text evidence="2">Belongs to the Tdpoz family.</text>
</comment>
<dbReference type="InterPro" id="IPR002083">
    <property type="entry name" value="MATH/TRAF_dom"/>
</dbReference>
<name>A0AAD8QY57_LOLMU</name>
<dbReference type="InterPro" id="IPR008974">
    <property type="entry name" value="TRAF-like"/>
</dbReference>
<evidence type="ECO:0000259" key="4">
    <source>
        <dbReference type="PROSITE" id="PS50144"/>
    </source>
</evidence>
<dbReference type="Gene3D" id="1.25.40.420">
    <property type="match status" value="1"/>
</dbReference>
<dbReference type="Pfam" id="PF24570">
    <property type="entry name" value="BACK_BPM_SPOP"/>
    <property type="match status" value="1"/>
</dbReference>
<dbReference type="InterPro" id="IPR045005">
    <property type="entry name" value="BPM1-6"/>
</dbReference>
<dbReference type="PROSITE" id="PS50097">
    <property type="entry name" value="BTB"/>
    <property type="match status" value="1"/>
</dbReference>
<dbReference type="SMART" id="SM00061">
    <property type="entry name" value="MATH"/>
    <property type="match status" value="1"/>
</dbReference>
<evidence type="ECO:0000313" key="5">
    <source>
        <dbReference type="EMBL" id="KAK1610059.1"/>
    </source>
</evidence>
<dbReference type="PROSITE" id="PS50144">
    <property type="entry name" value="MATH"/>
    <property type="match status" value="1"/>
</dbReference>
<keyword evidence="6" id="KW-1185">Reference proteome</keyword>
<dbReference type="AlphaFoldDB" id="A0AAD8QY57"/>
<reference evidence="5" key="1">
    <citation type="submission" date="2023-07" db="EMBL/GenBank/DDBJ databases">
        <title>A chromosome-level genome assembly of Lolium multiflorum.</title>
        <authorList>
            <person name="Chen Y."/>
            <person name="Copetti D."/>
            <person name="Kolliker R."/>
            <person name="Studer B."/>
        </authorList>
    </citation>
    <scope>NUCLEOTIDE SEQUENCE</scope>
    <source>
        <strain evidence="5">02402/16</strain>
        <tissue evidence="5">Leaf</tissue>
    </source>
</reference>
<dbReference type="SMART" id="SM00225">
    <property type="entry name" value="BTB"/>
    <property type="match status" value="1"/>
</dbReference>
<feature type="domain" description="MATH" evidence="4">
    <location>
        <begin position="20"/>
        <end position="148"/>
    </location>
</feature>
<comment type="caution">
    <text evidence="5">The sequence shown here is derived from an EMBL/GenBank/DDBJ whole genome shotgun (WGS) entry which is preliminary data.</text>
</comment>
<dbReference type="EMBL" id="JAUUTY010000007">
    <property type="protein sequence ID" value="KAK1610059.1"/>
    <property type="molecule type" value="Genomic_DNA"/>
</dbReference>
<dbReference type="GO" id="GO:0016567">
    <property type="term" value="P:protein ubiquitination"/>
    <property type="evidence" value="ECO:0007669"/>
    <property type="project" value="InterPro"/>
</dbReference>
<dbReference type="InterPro" id="IPR011333">
    <property type="entry name" value="SKP1/BTB/POZ_sf"/>
</dbReference>
<dbReference type="InterPro" id="IPR056423">
    <property type="entry name" value="BACK_BPM_SPOP"/>
</dbReference>
<protein>
    <submittedName>
        <fullName evidence="5">Uncharacterized protein</fullName>
    </submittedName>
</protein>
<evidence type="ECO:0000256" key="2">
    <source>
        <dbReference type="ARBA" id="ARBA00010846"/>
    </source>
</evidence>
<dbReference type="InterPro" id="IPR000210">
    <property type="entry name" value="BTB/POZ_dom"/>
</dbReference>
<comment type="pathway">
    <text evidence="1">Protein modification; protein ubiquitination.</text>
</comment>
<dbReference type="SUPFAM" id="SSF54695">
    <property type="entry name" value="POZ domain"/>
    <property type="match status" value="1"/>
</dbReference>
<dbReference type="PANTHER" id="PTHR26379:SF429">
    <property type="entry name" value="OS10G0428900 PROTEIN"/>
    <property type="match status" value="1"/>
</dbReference>
<dbReference type="Gene3D" id="2.60.210.10">
    <property type="entry name" value="Apoptosis, Tumor Necrosis Factor Receptor Associated Protein 2, Chain A"/>
    <property type="match status" value="1"/>
</dbReference>
<evidence type="ECO:0000256" key="1">
    <source>
        <dbReference type="ARBA" id="ARBA00004906"/>
    </source>
</evidence>
<dbReference type="Proteomes" id="UP001231189">
    <property type="component" value="Unassembled WGS sequence"/>
</dbReference>
<dbReference type="CDD" id="cd18280">
    <property type="entry name" value="BTB_POZ_BPM_plant"/>
    <property type="match status" value="1"/>
</dbReference>
<dbReference type="Gene3D" id="3.30.710.10">
    <property type="entry name" value="Potassium Channel Kv1.1, Chain A"/>
    <property type="match status" value="1"/>
</dbReference>
<gene>
    <name evidence="5" type="ORF">QYE76_033732</name>
</gene>
<sequence>MSSADKSSPPASAIIAKASRGYHILKIDGYSLTKGTPTGESLDSSQFTVCGHRWRIRYFPNGYNSDCAGFISLYLKLDESVIKEVKTQSIISFVDALTMEEHPCLTSLAVDTFDSKNHSWGRTKFIKREDLDSSMHLVDDSFTVRCDIAVISEEIRAEEMSAPKFIDVPPSDLNQHLGDLLENGEGADVVFEVAGETFAAHRWLLASRSTVFRAELFGSMKESGTADVIRVDDMEAQVFRALLCFAYTDSLLVDETKEEDAMCQHLLVAADKYDLKRLKLVCEEKLCKYIDVSTVGTILALADQHRCDGLKKACFHFLSSPTNMTAALATDGFQHLSRSCPSVMIQLIAMSSLRHSA</sequence>
<dbReference type="Pfam" id="PF00651">
    <property type="entry name" value="BTB"/>
    <property type="match status" value="1"/>
</dbReference>
<proteinExistence type="inferred from homology"/>
<accession>A0AAD8QY57</accession>
<dbReference type="SUPFAM" id="SSF49599">
    <property type="entry name" value="TRAF domain-like"/>
    <property type="match status" value="1"/>
</dbReference>